<feature type="compositionally biased region" description="Low complexity" evidence="1">
    <location>
        <begin position="1"/>
        <end position="10"/>
    </location>
</feature>
<dbReference type="GO" id="GO:0016705">
    <property type="term" value="F:oxidoreductase activity, acting on paired donors, with incorporation or reduction of molecular oxygen"/>
    <property type="evidence" value="ECO:0007669"/>
    <property type="project" value="InterPro"/>
</dbReference>
<keyword evidence="4" id="KW-1185">Reference proteome</keyword>
<protein>
    <submittedName>
        <fullName evidence="3">LLM class flavin-dependent oxidoreductase</fullName>
    </submittedName>
</protein>
<dbReference type="AlphaFoldDB" id="A0A7I0NSF5"/>
<evidence type="ECO:0000259" key="2">
    <source>
        <dbReference type="Pfam" id="PF00296"/>
    </source>
</evidence>
<dbReference type="InterPro" id="IPR011251">
    <property type="entry name" value="Luciferase-like_dom"/>
</dbReference>
<dbReference type="RefSeq" id="WP_176573713.1">
    <property type="nucleotide sequence ID" value="NZ_CBDRGH010000068.1"/>
</dbReference>
<feature type="region of interest" description="Disordered" evidence="1">
    <location>
        <begin position="1"/>
        <end position="25"/>
    </location>
</feature>
<gene>
    <name evidence="3" type="ORF">HUT05_00435</name>
</gene>
<accession>A0A7I0NSF5</accession>
<dbReference type="Gene3D" id="3.20.20.30">
    <property type="entry name" value="Luciferase-like domain"/>
    <property type="match status" value="1"/>
</dbReference>
<evidence type="ECO:0000313" key="4">
    <source>
        <dbReference type="Proteomes" id="UP000509418"/>
    </source>
</evidence>
<dbReference type="Pfam" id="PF00296">
    <property type="entry name" value="Bac_luciferase"/>
    <property type="match status" value="1"/>
</dbReference>
<dbReference type="EMBL" id="CP056041">
    <property type="protein sequence ID" value="QKZ15998.1"/>
    <property type="molecule type" value="Genomic_DNA"/>
</dbReference>
<dbReference type="InterPro" id="IPR036661">
    <property type="entry name" value="Luciferase-like_sf"/>
</dbReference>
<evidence type="ECO:0000256" key="1">
    <source>
        <dbReference type="SAM" id="MobiDB-lite"/>
    </source>
</evidence>
<proteinExistence type="predicted"/>
<name>A0A7I0NSF5_STRCX</name>
<reference evidence="3 4" key="1">
    <citation type="submission" date="2020-06" db="EMBL/GenBank/DDBJ databases">
        <title>Genome mining for natural products.</title>
        <authorList>
            <person name="Zhang B."/>
            <person name="Shi J."/>
            <person name="Ge H."/>
        </authorList>
    </citation>
    <scope>NUCLEOTIDE SEQUENCE [LARGE SCALE GENOMIC DNA]</scope>
    <source>
        <strain evidence="3 4">NA02069</strain>
    </source>
</reference>
<dbReference type="Proteomes" id="UP000509418">
    <property type="component" value="Chromosome"/>
</dbReference>
<sequence>MSSARFTTRSGSRRSGRWSTTSPKAGWRCPFRPGWPGPDFVLPPEDYSQRREGLLRTIDTVRRLWCRETFELSDGTTGPAAKRIYPAPARSEVPVWLTSAGSLETVHSAGQLGAGLLTHLLCQNLEELAKKIVSYREAYTGTGEPRVALMPPTFLGQDREMIRETFRAPFLRTKAACCCRHQATSYREWIQMTSTRRIWNS</sequence>
<feature type="domain" description="Luciferase-like" evidence="2">
    <location>
        <begin position="34"/>
        <end position="174"/>
    </location>
</feature>
<evidence type="ECO:0000313" key="3">
    <source>
        <dbReference type="EMBL" id="QKZ15998.1"/>
    </source>
</evidence>
<dbReference type="SUPFAM" id="SSF51679">
    <property type="entry name" value="Bacterial luciferase-like"/>
    <property type="match status" value="1"/>
</dbReference>
<organism evidence="3 4">
    <name type="scientific">Streptomyces chartreusis</name>
    <dbReference type="NCBI Taxonomy" id="1969"/>
    <lineage>
        <taxon>Bacteria</taxon>
        <taxon>Bacillati</taxon>
        <taxon>Actinomycetota</taxon>
        <taxon>Actinomycetes</taxon>
        <taxon>Kitasatosporales</taxon>
        <taxon>Streptomycetaceae</taxon>
        <taxon>Streptomyces</taxon>
    </lineage>
</organism>